<evidence type="ECO:0000256" key="2">
    <source>
        <dbReference type="ARBA" id="ARBA00007637"/>
    </source>
</evidence>
<organism evidence="4">
    <name type="scientific">Pseudomonas fluorescens</name>
    <dbReference type="NCBI Taxonomy" id="294"/>
    <lineage>
        <taxon>Bacteria</taxon>
        <taxon>Pseudomonadati</taxon>
        <taxon>Pseudomonadota</taxon>
        <taxon>Gammaproteobacteria</taxon>
        <taxon>Pseudomonadales</taxon>
        <taxon>Pseudomonadaceae</taxon>
        <taxon>Pseudomonas</taxon>
    </lineage>
</organism>
<dbReference type="SUPFAM" id="SSF51735">
    <property type="entry name" value="NAD(P)-binding Rossmann-fold domains"/>
    <property type="match status" value="1"/>
</dbReference>
<dbReference type="InterPro" id="IPR036291">
    <property type="entry name" value="NAD(P)-bd_dom_sf"/>
</dbReference>
<dbReference type="AlphaFoldDB" id="A0A5E6P441"/>
<dbReference type="PANTHER" id="PTHR43000">
    <property type="entry name" value="DTDP-D-GLUCOSE 4,6-DEHYDRATASE-RELATED"/>
    <property type="match status" value="1"/>
</dbReference>
<evidence type="ECO:0000313" key="4">
    <source>
        <dbReference type="EMBL" id="VVM11854.1"/>
    </source>
</evidence>
<dbReference type="GO" id="GO:0016853">
    <property type="term" value="F:isomerase activity"/>
    <property type="evidence" value="ECO:0007669"/>
    <property type="project" value="UniProtKB-KW"/>
</dbReference>
<reference evidence="4" key="1">
    <citation type="submission" date="2019-09" db="EMBL/GenBank/DDBJ databases">
        <authorList>
            <person name="Chandra G."/>
            <person name="Truman W A."/>
        </authorList>
    </citation>
    <scope>NUCLEOTIDE SEQUENCE</scope>
    <source>
        <strain evidence="4">PS683</strain>
    </source>
</reference>
<evidence type="ECO:0000259" key="3">
    <source>
        <dbReference type="Pfam" id="PF01370"/>
    </source>
</evidence>
<comment type="similarity">
    <text evidence="2">Belongs to the NAD(P)-dependent epimerase/dehydratase family.</text>
</comment>
<dbReference type="Gene3D" id="3.40.50.720">
    <property type="entry name" value="NAD(P)-binding Rossmann-like Domain"/>
    <property type="match status" value="1"/>
</dbReference>
<dbReference type="EMBL" id="LR700639">
    <property type="protein sequence ID" value="VVM11854.1"/>
    <property type="molecule type" value="Genomic_DNA"/>
</dbReference>
<protein>
    <submittedName>
        <fullName evidence="4">N-acetyl-alpha-D-glucosaminyl-diphospho-ditrans, octacis-undecaprenol 4-epimerase</fullName>
        <ecNumber evidence="4">5.1.3.26</ecNumber>
    </submittedName>
</protein>
<evidence type="ECO:0000256" key="1">
    <source>
        <dbReference type="ARBA" id="ARBA00005125"/>
    </source>
</evidence>
<feature type="domain" description="NAD-dependent epimerase/dehydratase" evidence="3">
    <location>
        <begin position="3"/>
        <end position="223"/>
    </location>
</feature>
<dbReference type="InterPro" id="IPR001509">
    <property type="entry name" value="Epimerase_deHydtase"/>
</dbReference>
<dbReference type="EC" id="5.1.3.26" evidence="4"/>
<dbReference type="Pfam" id="PF01370">
    <property type="entry name" value="Epimerase"/>
    <property type="match status" value="1"/>
</dbReference>
<accession>A0A5E6P441</accession>
<proteinExistence type="inferred from homology"/>
<name>A0A5E6P441_PSEFL</name>
<comment type="pathway">
    <text evidence="1">Bacterial outer membrane biogenesis; LPS O-antigen biosynthesis.</text>
</comment>
<sequence length="318" mass="33967">MRVLVTGATGFVGRGLIRACVNSDCIDVVAALRDAQSYGEPHVDVVVIGDISEAANLERALEGVDVVVHLAGRAHVVGETHEGALAKFRAVNLEGTRKLARHAREVGVKRFILISSIGVNGAKTISKAFGEDSTPAPHADYAVSKLEAEQALRQIAQGSTMEWVIVRPPLVYGVQAPGNFGRLLKLVSSGLPLPLASVDNSRSMISLENLVHFLRLCITQPAAANQLFLISDGVAMSTPEIITHLAVGMGMKACLFPCPPMLMRWGASLIGKQGMYTQLCESLVIDSSKAISLLDWVPPLSPELALQKCGREFLAIKS</sequence>
<keyword evidence="4" id="KW-0413">Isomerase</keyword>
<gene>
    <name evidence="4" type="primary">gnu</name>
    <name evidence="4" type="ORF">PS683_00128</name>
</gene>